<dbReference type="OrthoDB" id="414546at2759"/>
<dbReference type="Gene3D" id="1.25.40.180">
    <property type="match status" value="2"/>
</dbReference>
<keyword evidence="10" id="KW-1185">Reference proteome</keyword>
<sequence>VMLLCCGTDWTLHVNSIRKSKRHGLALRWGGRTHNTVVEVKTRSIDLLKEYIASGDTVEACRRIRKLGVSFSPHEFGQMALTLAINFQTGELLISLLLKEAAEEGLIQMVKGFGLLAEILDDLSAKAFFQSLVSWAISEGWLDASFGKDSSENGELRHETYKSLRKLKEKIVLIIHEYFLSNDIPYLIKHLEELDAPKLNPGFLKKLITLAMDRKNREKEMASVLLSTLCKIFSAEDIVNGFVMLLDSAEDTALDILDASNELALFLARAVIDNDMVPSNLREISSKLQPNCNGPETVHITCSLVATGHAGERRFWEVALVGPWILCCTVIHPCTLCGTFPGCALELAKQRVNEFMLAHKVAYACFIATYFRMINSKGIVGLELGGLAALHLVNTPTAMASEIVASQKNKAVQPEGSQISVNDKIGPPPKGAHAGGALRSNQQQQGMKPIPIQEIQQEVDGGMAGVRQIENLPRRV</sequence>
<dbReference type="AlphaFoldDB" id="A0A7J7NQI2"/>
<feature type="domain" description="MI" evidence="8">
    <location>
        <begin position="39"/>
        <end position="152"/>
    </location>
</feature>
<evidence type="ECO:0000256" key="5">
    <source>
        <dbReference type="ARBA" id="ARBA00022845"/>
    </source>
</evidence>
<dbReference type="GO" id="GO:0006417">
    <property type="term" value="P:regulation of translation"/>
    <property type="evidence" value="ECO:0007669"/>
    <property type="project" value="UniProtKB-KW"/>
</dbReference>
<dbReference type="PROSITE" id="PS51366">
    <property type="entry name" value="MI"/>
    <property type="match status" value="2"/>
</dbReference>
<evidence type="ECO:0000256" key="3">
    <source>
        <dbReference type="ARBA" id="ARBA00022490"/>
    </source>
</evidence>
<dbReference type="SUPFAM" id="SSF48371">
    <property type="entry name" value="ARM repeat"/>
    <property type="match status" value="2"/>
</dbReference>
<dbReference type="GO" id="GO:0005737">
    <property type="term" value="C:cytoplasm"/>
    <property type="evidence" value="ECO:0007669"/>
    <property type="project" value="UniProtKB-SubCell"/>
</dbReference>
<dbReference type="SMART" id="SM00544">
    <property type="entry name" value="MA3"/>
    <property type="match status" value="2"/>
</dbReference>
<evidence type="ECO:0000256" key="2">
    <source>
        <dbReference type="ARBA" id="ARBA00005497"/>
    </source>
</evidence>
<comment type="similarity">
    <text evidence="2">Belongs to the PDCD4 family.</text>
</comment>
<organism evidence="9 10">
    <name type="scientific">Kingdonia uniflora</name>
    <dbReference type="NCBI Taxonomy" id="39325"/>
    <lineage>
        <taxon>Eukaryota</taxon>
        <taxon>Viridiplantae</taxon>
        <taxon>Streptophyta</taxon>
        <taxon>Embryophyta</taxon>
        <taxon>Tracheophyta</taxon>
        <taxon>Spermatophyta</taxon>
        <taxon>Magnoliopsida</taxon>
        <taxon>Ranunculales</taxon>
        <taxon>Circaeasteraceae</taxon>
        <taxon>Kingdonia</taxon>
    </lineage>
</organism>
<reference evidence="9 10" key="1">
    <citation type="journal article" date="2020" name="IScience">
        <title>Genome Sequencing of the Endangered Kingdonia uniflora (Circaeasteraceae, Ranunculales) Reveals Potential Mechanisms of Evolutionary Specialization.</title>
        <authorList>
            <person name="Sun Y."/>
            <person name="Deng T."/>
            <person name="Zhang A."/>
            <person name="Moore M.J."/>
            <person name="Landis J.B."/>
            <person name="Lin N."/>
            <person name="Zhang H."/>
            <person name="Zhang X."/>
            <person name="Huang J."/>
            <person name="Zhang X."/>
            <person name="Sun H."/>
            <person name="Wang H."/>
        </authorList>
    </citation>
    <scope>NUCLEOTIDE SEQUENCE [LARGE SCALE GENOMIC DNA]</scope>
    <source>
        <strain evidence="9">TB1705</strain>
        <tissue evidence="9">Leaf</tissue>
    </source>
</reference>
<keyword evidence="4" id="KW-0677">Repeat</keyword>
<evidence type="ECO:0000256" key="4">
    <source>
        <dbReference type="ARBA" id="ARBA00022737"/>
    </source>
</evidence>
<accession>A0A7J7NQI2</accession>
<dbReference type="InterPro" id="IPR039778">
    <property type="entry name" value="PDCD4"/>
</dbReference>
<evidence type="ECO:0000256" key="6">
    <source>
        <dbReference type="ARBA" id="ARBA00023242"/>
    </source>
</evidence>
<dbReference type="GO" id="GO:0045892">
    <property type="term" value="P:negative regulation of DNA-templated transcription"/>
    <property type="evidence" value="ECO:0007669"/>
    <property type="project" value="InterPro"/>
</dbReference>
<evidence type="ECO:0000313" key="10">
    <source>
        <dbReference type="Proteomes" id="UP000541444"/>
    </source>
</evidence>
<protein>
    <recommendedName>
        <fullName evidence="8">MI domain-containing protein</fullName>
    </recommendedName>
</protein>
<keyword evidence="3" id="KW-0963">Cytoplasm</keyword>
<proteinExistence type="inferred from homology"/>
<feature type="non-terminal residue" evidence="9">
    <location>
        <position position="1"/>
    </location>
</feature>
<evidence type="ECO:0000259" key="8">
    <source>
        <dbReference type="PROSITE" id="PS51366"/>
    </source>
</evidence>
<dbReference type="PANTHER" id="PTHR12626:SF0">
    <property type="entry name" value="PROGRAMMED CELL DEATH PROTEIN 4"/>
    <property type="match status" value="1"/>
</dbReference>
<dbReference type="PANTHER" id="PTHR12626">
    <property type="entry name" value="PROGRAMMED CELL DEATH 4"/>
    <property type="match status" value="1"/>
</dbReference>
<evidence type="ECO:0000313" key="9">
    <source>
        <dbReference type="EMBL" id="KAF6169343.1"/>
    </source>
</evidence>
<dbReference type="Pfam" id="PF02847">
    <property type="entry name" value="MA3"/>
    <property type="match status" value="2"/>
</dbReference>
<name>A0A7J7NQI2_9MAGN</name>
<dbReference type="InterPro" id="IPR003891">
    <property type="entry name" value="Initiation_fac_eIF4g_MI"/>
</dbReference>
<dbReference type="EMBL" id="JACGCM010000665">
    <property type="protein sequence ID" value="KAF6169343.1"/>
    <property type="molecule type" value="Genomic_DNA"/>
</dbReference>
<feature type="domain" description="MI" evidence="8">
    <location>
        <begin position="166"/>
        <end position="286"/>
    </location>
</feature>
<comment type="caution">
    <text evidence="9">The sequence shown here is derived from an EMBL/GenBank/DDBJ whole genome shotgun (WGS) entry which is preliminary data.</text>
</comment>
<dbReference type="InterPro" id="IPR016024">
    <property type="entry name" value="ARM-type_fold"/>
</dbReference>
<dbReference type="Proteomes" id="UP000541444">
    <property type="component" value="Unassembled WGS sequence"/>
</dbReference>
<keyword evidence="5" id="KW-0810">Translation regulation</keyword>
<feature type="region of interest" description="Disordered" evidence="7">
    <location>
        <begin position="418"/>
        <end position="450"/>
    </location>
</feature>
<comment type="subcellular location">
    <subcellularLocation>
        <location evidence="1">Cytoplasm</location>
    </subcellularLocation>
</comment>
<evidence type="ECO:0000256" key="1">
    <source>
        <dbReference type="ARBA" id="ARBA00004496"/>
    </source>
</evidence>
<keyword evidence="6" id="KW-0539">Nucleus</keyword>
<gene>
    <name evidence="9" type="ORF">GIB67_016513</name>
</gene>
<evidence type="ECO:0000256" key="7">
    <source>
        <dbReference type="SAM" id="MobiDB-lite"/>
    </source>
</evidence>